<dbReference type="Pfam" id="PF13646">
    <property type="entry name" value="HEAT_2"/>
    <property type="match status" value="1"/>
</dbReference>
<proteinExistence type="predicted"/>
<dbReference type="AlphaFoldDB" id="A0ABD5PAL7"/>
<evidence type="ECO:0000313" key="1">
    <source>
        <dbReference type="EMBL" id="MFC4357967.1"/>
    </source>
</evidence>
<gene>
    <name evidence="1" type="ORF">ACFO0N_08410</name>
</gene>
<dbReference type="Gene3D" id="1.25.10.10">
    <property type="entry name" value="Leucine-rich Repeat Variant"/>
    <property type="match status" value="2"/>
</dbReference>
<protein>
    <submittedName>
        <fullName evidence="1">HEAT repeat domain-containing protein</fullName>
    </submittedName>
</protein>
<evidence type="ECO:0000313" key="2">
    <source>
        <dbReference type="Proteomes" id="UP001595921"/>
    </source>
</evidence>
<dbReference type="Proteomes" id="UP001595921">
    <property type="component" value="Unassembled WGS sequence"/>
</dbReference>
<organism evidence="1 2">
    <name type="scientific">Halobium salinum</name>
    <dbReference type="NCBI Taxonomy" id="1364940"/>
    <lineage>
        <taxon>Archaea</taxon>
        <taxon>Methanobacteriati</taxon>
        <taxon>Methanobacteriota</taxon>
        <taxon>Stenosarchaea group</taxon>
        <taxon>Halobacteria</taxon>
        <taxon>Halobacteriales</taxon>
        <taxon>Haloferacaceae</taxon>
        <taxon>Halobium</taxon>
    </lineage>
</organism>
<comment type="caution">
    <text evidence="1">The sequence shown here is derived from an EMBL/GenBank/DDBJ whole genome shotgun (WGS) entry which is preliminary data.</text>
</comment>
<dbReference type="InterPro" id="IPR011989">
    <property type="entry name" value="ARM-like"/>
</dbReference>
<keyword evidence="2" id="KW-1185">Reference proteome</keyword>
<dbReference type="EMBL" id="JBHSDS010000006">
    <property type="protein sequence ID" value="MFC4357967.1"/>
    <property type="molecule type" value="Genomic_DNA"/>
</dbReference>
<dbReference type="PANTHER" id="PTHR12697:SF5">
    <property type="entry name" value="DEOXYHYPUSINE HYDROXYLASE"/>
    <property type="match status" value="1"/>
</dbReference>
<reference evidence="1 2" key="1">
    <citation type="journal article" date="2019" name="Int. J. Syst. Evol. Microbiol.">
        <title>The Global Catalogue of Microorganisms (GCM) 10K type strain sequencing project: providing services to taxonomists for standard genome sequencing and annotation.</title>
        <authorList>
            <consortium name="The Broad Institute Genomics Platform"/>
            <consortium name="The Broad Institute Genome Sequencing Center for Infectious Disease"/>
            <person name="Wu L."/>
            <person name="Ma J."/>
        </authorList>
    </citation>
    <scope>NUCLEOTIDE SEQUENCE [LARGE SCALE GENOMIC DNA]</scope>
    <source>
        <strain evidence="1 2">CGMCC 1.12553</strain>
    </source>
</reference>
<accession>A0ABD5PAL7</accession>
<dbReference type="PANTHER" id="PTHR12697">
    <property type="entry name" value="PBS LYASE HEAT-LIKE PROTEIN"/>
    <property type="match status" value="1"/>
</dbReference>
<name>A0ABD5PAL7_9EURY</name>
<sequence>MTNPDQPPSPDRLTERLEEGARAEAVTLLDRLDAADVDVRACTLRAVRSLVEDRPGVADGLAVPLSEFLTDDDRAVRLTTAKLFVTLARSEAGVVLPVVDSLADRLADDEEFYYVRARCAEALGYVALEHPKAVSDPEILADFRIGLSFDKPEVKEKLAKGLEFVALADPKRLRHQVSRLAEHLDDENELVRYHLTTALVAVGCAFPERGDDASDALVERLSDEDAHVRGRAAEALGVFARGDVDATLLPEAILRELVDDEEAFVRDRARFALDSSRRDAPPDTIPNTIGSIDGVRDTTAEAVEAITAPDGDGNCPHCGAVLPENGPPVCPRCGVPR</sequence>
<dbReference type="InterPro" id="IPR016024">
    <property type="entry name" value="ARM-type_fold"/>
</dbReference>
<dbReference type="SUPFAM" id="SSF48371">
    <property type="entry name" value="ARM repeat"/>
    <property type="match status" value="1"/>
</dbReference>
<dbReference type="RefSeq" id="WP_267624450.1">
    <property type="nucleotide sequence ID" value="NZ_JAODIW010000008.1"/>
</dbReference>